<accession>A0A7R5KSC5</accession>
<evidence type="ECO:0000256" key="6">
    <source>
        <dbReference type="ARBA" id="ARBA00022737"/>
    </source>
</evidence>
<dbReference type="GO" id="GO:0019976">
    <property type="term" value="F:interleukin-2 binding"/>
    <property type="evidence" value="ECO:0007669"/>
    <property type="project" value="InterPro"/>
</dbReference>
<evidence type="ECO:0000256" key="2">
    <source>
        <dbReference type="ARBA" id="ARBA00004479"/>
    </source>
</evidence>
<dbReference type="GO" id="GO:0006954">
    <property type="term" value="P:inflammatory response"/>
    <property type="evidence" value="ECO:0007669"/>
    <property type="project" value="TreeGrafter"/>
</dbReference>
<feature type="region of interest" description="Disordered" evidence="15">
    <location>
        <begin position="102"/>
        <end position="128"/>
    </location>
</feature>
<sequence>MWTSPMELKCLLMWLLFGFIKGNKREGCPDPPRIEFADVTAEMYVPGTKMYYVCDSDYDRKSGHHPGIQCNSGQQGAFWDYSGFECIDKNTLLSTGPTAELHFKQKPESEAQSPAPQKQENFSEFDQKDFCGPPKTVPHASIRVKKPYYTGQMLHFKCQSGYDKRPPTSGTSTCENVNGNITWTPLDMRCTNTWPPQTVEPGLTHPSLSSSVTLPVTAICFVLLVILAVFV</sequence>
<feature type="signal peptide" evidence="17">
    <location>
        <begin position="1"/>
        <end position="22"/>
    </location>
</feature>
<proteinExistence type="predicted"/>
<dbReference type="Gene3D" id="2.10.70.10">
    <property type="entry name" value="Complement Module, domain 1"/>
    <property type="match status" value="2"/>
</dbReference>
<comment type="subcellular location">
    <subcellularLocation>
        <location evidence="2">Membrane</location>
        <topology evidence="2">Single-pass type I membrane protein</topology>
    </subcellularLocation>
</comment>
<dbReference type="AlphaFoldDB" id="A0A7R5KSC5"/>
<evidence type="ECO:0000256" key="5">
    <source>
        <dbReference type="ARBA" id="ARBA00022729"/>
    </source>
</evidence>
<dbReference type="InterPro" id="IPR035976">
    <property type="entry name" value="Sushi/SCR/CCP_sf"/>
</dbReference>
<gene>
    <name evidence="20" type="primary">LOC113997819</name>
</gene>
<feature type="chain" id="PRO_5031421135" description="Interleukin-2 receptor subunit alpha" evidence="17">
    <location>
        <begin position="23"/>
        <end position="231"/>
    </location>
</feature>
<dbReference type="GO" id="GO:0004911">
    <property type="term" value="F:interleukin-2 receptor activity"/>
    <property type="evidence" value="ECO:0007669"/>
    <property type="project" value="InterPro"/>
</dbReference>
<dbReference type="GeneID" id="113997819"/>
<evidence type="ECO:0000259" key="18">
    <source>
        <dbReference type="PROSITE" id="PS50923"/>
    </source>
</evidence>
<evidence type="ECO:0000256" key="12">
    <source>
        <dbReference type="ARBA" id="ARBA00023180"/>
    </source>
</evidence>
<keyword evidence="6" id="KW-0677">Repeat</keyword>
<evidence type="ECO:0000256" key="3">
    <source>
        <dbReference type="ARBA" id="ARBA00013445"/>
    </source>
</evidence>
<dbReference type="RefSeq" id="XP_039239424.1">
    <property type="nucleotide sequence ID" value="XM_039383490.1"/>
</dbReference>
<feature type="transmembrane region" description="Helical" evidence="16">
    <location>
        <begin position="212"/>
        <end position="230"/>
    </location>
</feature>
<keyword evidence="11" id="KW-0675">Receptor</keyword>
<keyword evidence="12" id="KW-0325">Glycoprotein</keyword>
<evidence type="ECO:0000256" key="15">
    <source>
        <dbReference type="SAM" id="MobiDB-lite"/>
    </source>
</evidence>
<feature type="disulfide bond" evidence="14">
    <location>
        <begin position="131"/>
        <end position="174"/>
    </location>
</feature>
<keyword evidence="5 17" id="KW-0732">Signal</keyword>
<evidence type="ECO:0000256" key="16">
    <source>
        <dbReference type="SAM" id="Phobius"/>
    </source>
</evidence>
<dbReference type="PROSITE" id="PS50923">
    <property type="entry name" value="SUSHI"/>
    <property type="match status" value="2"/>
</dbReference>
<dbReference type="SMART" id="SM00032">
    <property type="entry name" value="CCP"/>
    <property type="match status" value="2"/>
</dbReference>
<feature type="domain" description="Sushi" evidence="18">
    <location>
        <begin position="129"/>
        <end position="192"/>
    </location>
</feature>
<evidence type="ECO:0000256" key="9">
    <source>
        <dbReference type="ARBA" id="ARBA00023136"/>
    </source>
</evidence>
<reference evidence="20" key="1">
    <citation type="submission" date="2025-08" db="UniProtKB">
        <authorList>
            <consortium name="RefSeq"/>
        </authorList>
    </citation>
    <scope>IDENTIFICATION</scope>
    <source>
        <tissue evidence="20">Muscle</tissue>
    </source>
</reference>
<evidence type="ECO:0000256" key="1">
    <source>
        <dbReference type="ARBA" id="ARBA00002381"/>
    </source>
</evidence>
<feature type="compositionally biased region" description="Polar residues" evidence="15">
    <location>
        <begin position="110"/>
        <end position="124"/>
    </location>
</feature>
<name>A0A7R5KSC5_9PASS</name>
<evidence type="ECO:0000256" key="11">
    <source>
        <dbReference type="ARBA" id="ARBA00023170"/>
    </source>
</evidence>
<keyword evidence="9 16" id="KW-0472">Membrane</keyword>
<dbReference type="SUPFAM" id="SSF57535">
    <property type="entry name" value="Complement control module/SCR domain"/>
    <property type="match status" value="2"/>
</dbReference>
<dbReference type="InterPro" id="IPR000436">
    <property type="entry name" value="Sushi_SCR_CCP_dom"/>
</dbReference>
<evidence type="ECO:0000256" key="7">
    <source>
        <dbReference type="ARBA" id="ARBA00022859"/>
    </source>
</evidence>
<keyword evidence="8 16" id="KW-1133">Transmembrane helix</keyword>
<evidence type="ECO:0000256" key="4">
    <source>
        <dbReference type="ARBA" id="ARBA00022692"/>
    </source>
</evidence>
<feature type="domain" description="Sushi" evidence="18">
    <location>
        <begin position="26"/>
        <end position="88"/>
    </location>
</feature>
<organism evidence="19 20">
    <name type="scientific">Pipra filicauda</name>
    <name type="common">Wire-tailed manakin</name>
    <dbReference type="NCBI Taxonomy" id="649802"/>
    <lineage>
        <taxon>Eukaryota</taxon>
        <taxon>Metazoa</taxon>
        <taxon>Chordata</taxon>
        <taxon>Craniata</taxon>
        <taxon>Vertebrata</taxon>
        <taxon>Euteleostomi</taxon>
        <taxon>Archelosauria</taxon>
        <taxon>Archosauria</taxon>
        <taxon>Dinosauria</taxon>
        <taxon>Saurischia</taxon>
        <taxon>Theropoda</taxon>
        <taxon>Coelurosauria</taxon>
        <taxon>Aves</taxon>
        <taxon>Neognathae</taxon>
        <taxon>Neoaves</taxon>
        <taxon>Telluraves</taxon>
        <taxon>Australaves</taxon>
        <taxon>Passeriformes</taxon>
        <taxon>Pipridae</taxon>
        <taxon>Pipra</taxon>
    </lineage>
</organism>
<dbReference type="Proteomes" id="UP000504627">
    <property type="component" value="Unplaced"/>
</dbReference>
<evidence type="ECO:0000256" key="17">
    <source>
        <dbReference type="SAM" id="SignalP"/>
    </source>
</evidence>
<protein>
    <recommendedName>
        <fullName evidence="3">Interleukin-2 receptor subunit alpha</fullName>
    </recommendedName>
</protein>
<dbReference type="GO" id="GO:0016020">
    <property type="term" value="C:membrane"/>
    <property type="evidence" value="ECO:0007669"/>
    <property type="project" value="UniProtKB-SubCell"/>
</dbReference>
<comment type="subunit">
    <text evidence="13">Non-covalent dimer of an alpha and a beta subunit. IL2R exists in 3 different forms: a high affinity dimer, an intermediate affinity monomer (beta subunit), and a low affinity monomer (alpha subunit). The high and intermediate affinity forms also associate with a gamma subunit.</text>
</comment>
<evidence type="ECO:0000256" key="13">
    <source>
        <dbReference type="ARBA" id="ARBA00025938"/>
    </source>
</evidence>
<dbReference type="InterPro" id="IPR015486">
    <property type="entry name" value="IL-2_rcpt_alpha"/>
</dbReference>
<evidence type="ECO:0000313" key="20">
    <source>
        <dbReference type="RefSeq" id="XP_039239424.1"/>
    </source>
</evidence>
<comment type="function">
    <text evidence="1">Receptor for interleukin-2. The receptor is involved in the regulation of immune tolerance by controlling regulatory T cells (TREGs) activity. TREGs suppress the activation and expansion of autoreactive T-cells.</text>
</comment>
<dbReference type="PANTHER" id="PTHR10573:SF0">
    <property type="entry name" value="INTERLEUKIN-2 RECEPTOR SUBUNIT ALPHA"/>
    <property type="match status" value="1"/>
</dbReference>
<keyword evidence="14" id="KW-0768">Sushi</keyword>
<keyword evidence="7" id="KW-0391">Immunity</keyword>
<keyword evidence="4 16" id="KW-0812">Transmembrane</keyword>
<dbReference type="CDD" id="cd00033">
    <property type="entry name" value="CCP"/>
    <property type="match status" value="1"/>
</dbReference>
<dbReference type="GO" id="GO:0002376">
    <property type="term" value="P:immune system process"/>
    <property type="evidence" value="ECO:0007669"/>
    <property type="project" value="UniProtKB-KW"/>
</dbReference>
<dbReference type="PANTHER" id="PTHR10573">
    <property type="entry name" value="INTERLEUKIN-2 RECEPTOR ALPHA CHAIN"/>
    <property type="match status" value="1"/>
</dbReference>
<dbReference type="Pfam" id="PF00084">
    <property type="entry name" value="Sushi"/>
    <property type="match status" value="2"/>
</dbReference>
<keyword evidence="10 14" id="KW-1015">Disulfide bond</keyword>
<comment type="caution">
    <text evidence="14">Lacks conserved residue(s) required for the propagation of feature annotation.</text>
</comment>
<evidence type="ECO:0000256" key="8">
    <source>
        <dbReference type="ARBA" id="ARBA00022989"/>
    </source>
</evidence>
<keyword evidence="19" id="KW-1185">Reference proteome</keyword>
<evidence type="ECO:0000256" key="10">
    <source>
        <dbReference type="ARBA" id="ARBA00023157"/>
    </source>
</evidence>
<dbReference type="InParanoid" id="A0A7R5KSC5"/>
<evidence type="ECO:0000313" key="19">
    <source>
        <dbReference type="Proteomes" id="UP000504627"/>
    </source>
</evidence>
<evidence type="ECO:0000256" key="14">
    <source>
        <dbReference type="PROSITE-ProRule" id="PRU00302"/>
    </source>
</evidence>